<dbReference type="Proteomes" id="UP001201812">
    <property type="component" value="Unassembled WGS sequence"/>
</dbReference>
<dbReference type="PANTHER" id="PTHR12107:SF0">
    <property type="entry name" value="STARGAZIN (MAMMALIAN CALCIUM CHANNEL) HOMOLOG"/>
    <property type="match status" value="1"/>
</dbReference>
<reference evidence="7" key="1">
    <citation type="submission" date="2022-01" db="EMBL/GenBank/DDBJ databases">
        <title>Genome Sequence Resource for Two Populations of Ditylenchus destructor, the Migratory Endoparasitic Phytonematode.</title>
        <authorList>
            <person name="Zhang H."/>
            <person name="Lin R."/>
            <person name="Xie B."/>
        </authorList>
    </citation>
    <scope>NUCLEOTIDE SEQUENCE</scope>
    <source>
        <strain evidence="7">BazhouSP</strain>
    </source>
</reference>
<dbReference type="GO" id="GO:0016247">
    <property type="term" value="F:channel regulator activity"/>
    <property type="evidence" value="ECO:0007669"/>
    <property type="project" value="TreeGrafter"/>
</dbReference>
<keyword evidence="8" id="KW-1185">Reference proteome</keyword>
<feature type="transmembrane region" description="Helical" evidence="6">
    <location>
        <begin position="154"/>
        <end position="174"/>
    </location>
</feature>
<organism evidence="7 8">
    <name type="scientific">Ditylenchus destructor</name>
    <dbReference type="NCBI Taxonomy" id="166010"/>
    <lineage>
        <taxon>Eukaryota</taxon>
        <taxon>Metazoa</taxon>
        <taxon>Ecdysozoa</taxon>
        <taxon>Nematoda</taxon>
        <taxon>Chromadorea</taxon>
        <taxon>Rhabditida</taxon>
        <taxon>Tylenchina</taxon>
        <taxon>Tylenchomorpha</taxon>
        <taxon>Sphaerularioidea</taxon>
        <taxon>Anguinidae</taxon>
        <taxon>Anguininae</taxon>
        <taxon>Ditylenchus</taxon>
    </lineage>
</organism>
<dbReference type="InterPro" id="IPR004031">
    <property type="entry name" value="PMP22/EMP/MP20/Claudin"/>
</dbReference>
<sequence>MVLPVIPHRLTKINTDNRERLIKTAFVFSIVGCFCDIISVSTNNWLYTSEVLRYYVFPNQTDSYEDHTPPTYFKNATLGPWRFCWLDPITEFHCTQVDIFTVDDPSDVTSSVEQSVRRSFVFMVSGCALDVIGFLSILLCCVRKNAYRTLFMTTIIHILAGLTNFCCIIVYMSAVSKEVGNKIYRVAMDDSLFHYSYGFSLILLKLAALFSVIVYMSKRDERTYNRYCMSTILKNLRDGDSIDPMLLADKYYQHSRIHCLQRASRWSDLSIDESLNSLRGTQRKSQFLLPNELLDGPESTQDDRSEVSSTTLTAYSNFTPNSALQRTRSVRQPQLTHPFLLGATFGYGDTGYI</sequence>
<dbReference type="EMBL" id="JAKKPZ010000033">
    <property type="protein sequence ID" value="KAI1708878.1"/>
    <property type="molecule type" value="Genomic_DNA"/>
</dbReference>
<evidence type="ECO:0000313" key="7">
    <source>
        <dbReference type="EMBL" id="KAI1708878.1"/>
    </source>
</evidence>
<dbReference type="GO" id="GO:0019226">
    <property type="term" value="P:transmission of nerve impulse"/>
    <property type="evidence" value="ECO:0007669"/>
    <property type="project" value="TreeGrafter"/>
</dbReference>
<feature type="region of interest" description="Disordered" evidence="5">
    <location>
        <begin position="293"/>
        <end position="312"/>
    </location>
</feature>
<feature type="transmembrane region" description="Helical" evidence="6">
    <location>
        <begin position="194"/>
        <end position="216"/>
    </location>
</feature>
<dbReference type="GO" id="GO:0051968">
    <property type="term" value="P:positive regulation of synaptic transmission, glutamatergic"/>
    <property type="evidence" value="ECO:0007669"/>
    <property type="project" value="TreeGrafter"/>
</dbReference>
<keyword evidence="4 6" id="KW-0472">Membrane</keyword>
<dbReference type="InterPro" id="IPR051072">
    <property type="entry name" value="CACNG_subunit"/>
</dbReference>
<evidence type="ECO:0000256" key="3">
    <source>
        <dbReference type="ARBA" id="ARBA00022989"/>
    </source>
</evidence>
<feature type="transmembrane region" description="Helical" evidence="6">
    <location>
        <begin position="21"/>
        <end position="40"/>
    </location>
</feature>
<evidence type="ECO:0000256" key="1">
    <source>
        <dbReference type="ARBA" id="ARBA00004141"/>
    </source>
</evidence>
<name>A0AAD4N1Y6_9BILA</name>
<proteinExistence type="predicted"/>
<evidence type="ECO:0000256" key="2">
    <source>
        <dbReference type="ARBA" id="ARBA00022692"/>
    </source>
</evidence>
<dbReference type="GO" id="GO:0098970">
    <property type="term" value="P:postsynaptic neurotransmitter receptor diffusion trapping"/>
    <property type="evidence" value="ECO:0007669"/>
    <property type="project" value="TreeGrafter"/>
</dbReference>
<dbReference type="GO" id="GO:0098943">
    <property type="term" value="P:neurotransmitter receptor transport, postsynaptic endosome to lysosome"/>
    <property type="evidence" value="ECO:0007669"/>
    <property type="project" value="TreeGrafter"/>
</dbReference>
<dbReference type="Pfam" id="PF00822">
    <property type="entry name" value="PMP22_Claudin"/>
    <property type="match status" value="1"/>
</dbReference>
<dbReference type="GO" id="GO:0098839">
    <property type="term" value="C:postsynaptic density membrane"/>
    <property type="evidence" value="ECO:0007669"/>
    <property type="project" value="TreeGrafter"/>
</dbReference>
<comment type="subcellular location">
    <subcellularLocation>
        <location evidence="1">Membrane</location>
        <topology evidence="1">Multi-pass membrane protein</topology>
    </subcellularLocation>
</comment>
<feature type="transmembrane region" description="Helical" evidence="6">
    <location>
        <begin position="120"/>
        <end position="142"/>
    </location>
</feature>
<dbReference type="GO" id="GO:0005245">
    <property type="term" value="F:voltage-gated calcium channel activity"/>
    <property type="evidence" value="ECO:0007669"/>
    <property type="project" value="TreeGrafter"/>
</dbReference>
<dbReference type="PANTHER" id="PTHR12107">
    <property type="entry name" value="VOLTAGE-DEPENDENT CALCIUM CHANNEL GAMMA SUBUNIT"/>
    <property type="match status" value="1"/>
</dbReference>
<dbReference type="Gene3D" id="1.20.140.150">
    <property type="match status" value="1"/>
</dbReference>
<keyword evidence="2 6" id="KW-0812">Transmembrane</keyword>
<evidence type="ECO:0000313" key="8">
    <source>
        <dbReference type="Proteomes" id="UP001201812"/>
    </source>
</evidence>
<dbReference type="GO" id="GO:0099590">
    <property type="term" value="P:neurotransmitter receptor internalization"/>
    <property type="evidence" value="ECO:0007669"/>
    <property type="project" value="TreeGrafter"/>
</dbReference>
<evidence type="ECO:0000256" key="6">
    <source>
        <dbReference type="SAM" id="Phobius"/>
    </source>
</evidence>
<gene>
    <name evidence="7" type="ORF">DdX_11635</name>
</gene>
<evidence type="ECO:0000256" key="4">
    <source>
        <dbReference type="ARBA" id="ARBA00023136"/>
    </source>
</evidence>
<dbReference type="AlphaFoldDB" id="A0AAD4N1Y6"/>
<protein>
    <submittedName>
        <fullName evidence="7">PMP-22/EMP/MP20/Claudin family domain-containing protein</fullName>
    </submittedName>
</protein>
<comment type="caution">
    <text evidence="7">The sequence shown here is derived from an EMBL/GenBank/DDBJ whole genome shotgun (WGS) entry which is preliminary data.</text>
</comment>
<accession>A0AAD4N1Y6</accession>
<dbReference type="GO" id="GO:0032281">
    <property type="term" value="C:AMPA glutamate receptor complex"/>
    <property type="evidence" value="ECO:0007669"/>
    <property type="project" value="TreeGrafter"/>
</dbReference>
<keyword evidence="3 6" id="KW-1133">Transmembrane helix</keyword>
<evidence type="ECO:0000256" key="5">
    <source>
        <dbReference type="SAM" id="MobiDB-lite"/>
    </source>
</evidence>